<keyword evidence="4" id="KW-0328">Glycosyltransferase</keyword>
<dbReference type="EC" id="2.4.1.246" evidence="4"/>
<dbReference type="EMBL" id="CYZX01000010">
    <property type="protein sequence ID" value="CUO53626.1"/>
    <property type="molecule type" value="Genomic_DNA"/>
</dbReference>
<dbReference type="Proteomes" id="UP000095594">
    <property type="component" value="Unassembled WGS sequence"/>
</dbReference>
<dbReference type="Gene3D" id="3.40.50.2000">
    <property type="entry name" value="Glycogen Phosphorylase B"/>
    <property type="match status" value="2"/>
</dbReference>
<dbReference type="PANTHER" id="PTHR46401:SF2">
    <property type="entry name" value="GLYCOSYLTRANSFERASE WBBK-RELATED"/>
    <property type="match status" value="1"/>
</dbReference>
<dbReference type="GO" id="GO:0009103">
    <property type="term" value="P:lipopolysaccharide biosynthetic process"/>
    <property type="evidence" value="ECO:0007669"/>
    <property type="project" value="TreeGrafter"/>
</dbReference>
<dbReference type="AlphaFoldDB" id="A0A174FXR1"/>
<evidence type="ECO:0000259" key="2">
    <source>
        <dbReference type="Pfam" id="PF00534"/>
    </source>
</evidence>
<dbReference type="GO" id="GO:0103011">
    <property type="term" value="F:mannosylfructose-phosphate synthase activity"/>
    <property type="evidence" value="ECO:0007669"/>
    <property type="project" value="UniProtKB-EC"/>
</dbReference>
<sequence>MNLSIDGRGITLYNGSGIGTYIANLLKELITIDNKNEYTIFWAGDNYDAFKKSNTNIVLTSKRHGMFYENFYYPNYLQSNNIDLHHIPQNGIGLSKDYPVPCVVTIHDLIPYTLPETCGKGYLTRFLKDMPYIIENSKGILTVSEYSKRDILKFFPSFPEDKIFVTPLAANSSFYPMEKDICNSFLKEKYNIDFPFILYIGGFSSRKNVKELILSFNDIYSSLKKKYKLVLCGSIKDEGEKLKEFCKGLRLENNVIFIGFVPDEDLPFFYNGCSLFVYPSLYEGFGLPPLEAMSCKAPVITSNLTSIPEVTKDCALLIDPFNKDELSNSILKVLNSSSLSEELSEKGYSNSKNFTWTKTAELTLQAYESIYKSLNNNI</sequence>
<dbReference type="CDD" id="cd03809">
    <property type="entry name" value="GT4_MtfB-like"/>
    <property type="match status" value="1"/>
</dbReference>
<reference evidence="4 5" key="1">
    <citation type="submission" date="2015-09" db="EMBL/GenBank/DDBJ databases">
        <authorList>
            <consortium name="Pathogen Informatics"/>
        </authorList>
    </citation>
    <scope>NUCLEOTIDE SEQUENCE [LARGE SCALE GENOMIC DNA]</scope>
    <source>
        <strain evidence="4 5">2789STDY5834856</strain>
    </source>
</reference>
<dbReference type="Pfam" id="PF13439">
    <property type="entry name" value="Glyco_transf_4"/>
    <property type="match status" value="1"/>
</dbReference>
<evidence type="ECO:0000313" key="4">
    <source>
        <dbReference type="EMBL" id="CUO53626.1"/>
    </source>
</evidence>
<feature type="domain" description="Glycosyl transferase family 1" evidence="2">
    <location>
        <begin position="190"/>
        <end position="348"/>
    </location>
</feature>
<dbReference type="RefSeq" id="WP_055265697.1">
    <property type="nucleotide sequence ID" value="NZ_CABIXQ010000010.1"/>
</dbReference>
<evidence type="ECO:0000259" key="3">
    <source>
        <dbReference type="Pfam" id="PF13439"/>
    </source>
</evidence>
<organism evidence="4 5">
    <name type="scientific">Clostridium disporicum</name>
    <dbReference type="NCBI Taxonomy" id="84024"/>
    <lineage>
        <taxon>Bacteria</taxon>
        <taxon>Bacillati</taxon>
        <taxon>Bacillota</taxon>
        <taxon>Clostridia</taxon>
        <taxon>Eubacteriales</taxon>
        <taxon>Clostridiaceae</taxon>
        <taxon>Clostridium</taxon>
    </lineage>
</organism>
<dbReference type="Pfam" id="PF00534">
    <property type="entry name" value="Glycos_transf_1"/>
    <property type="match status" value="1"/>
</dbReference>
<dbReference type="PANTHER" id="PTHR46401">
    <property type="entry name" value="GLYCOSYLTRANSFERASE WBBK-RELATED"/>
    <property type="match status" value="1"/>
</dbReference>
<feature type="domain" description="Glycosyltransferase subfamily 4-like N-terminal" evidence="3">
    <location>
        <begin position="16"/>
        <end position="167"/>
    </location>
</feature>
<evidence type="ECO:0000313" key="5">
    <source>
        <dbReference type="Proteomes" id="UP000095594"/>
    </source>
</evidence>
<evidence type="ECO:0000256" key="1">
    <source>
        <dbReference type="ARBA" id="ARBA00022679"/>
    </source>
</evidence>
<name>A0A174FXR1_9CLOT</name>
<dbReference type="InterPro" id="IPR028098">
    <property type="entry name" value="Glyco_trans_4-like_N"/>
</dbReference>
<protein>
    <submittedName>
        <fullName evidence="4">Group 1 glycosyl transferase</fullName>
        <ecNumber evidence="4">2.4.1.246</ecNumber>
    </submittedName>
</protein>
<dbReference type="SUPFAM" id="SSF53756">
    <property type="entry name" value="UDP-Glycosyltransferase/glycogen phosphorylase"/>
    <property type="match status" value="1"/>
</dbReference>
<accession>A0A174FXR1</accession>
<proteinExistence type="predicted"/>
<dbReference type="OrthoDB" id="9797829at2"/>
<gene>
    <name evidence="4" type="primary">mfpsA_2</name>
    <name evidence="4" type="ORF">ERS852471_01748</name>
</gene>
<keyword evidence="1 4" id="KW-0808">Transferase</keyword>
<dbReference type="InterPro" id="IPR001296">
    <property type="entry name" value="Glyco_trans_1"/>
</dbReference>
<dbReference type="FunFam" id="3.40.50.2000:FF:000119">
    <property type="entry name" value="Glycosyl transferase group 1"/>
    <property type="match status" value="1"/>
</dbReference>